<dbReference type="EMBL" id="HACG01036043">
    <property type="protein sequence ID" value="CEK82908.1"/>
    <property type="molecule type" value="Transcribed_RNA"/>
</dbReference>
<evidence type="ECO:0000256" key="1">
    <source>
        <dbReference type="SAM" id="Phobius"/>
    </source>
</evidence>
<evidence type="ECO:0000313" key="2">
    <source>
        <dbReference type="EMBL" id="CEK82908.1"/>
    </source>
</evidence>
<feature type="transmembrane region" description="Helical" evidence="1">
    <location>
        <begin position="35"/>
        <end position="56"/>
    </location>
</feature>
<keyword evidence="1" id="KW-1133">Transmembrane helix</keyword>
<organism evidence="2">
    <name type="scientific">Arion vulgaris</name>
    <dbReference type="NCBI Taxonomy" id="1028688"/>
    <lineage>
        <taxon>Eukaryota</taxon>
        <taxon>Metazoa</taxon>
        <taxon>Spiralia</taxon>
        <taxon>Lophotrochozoa</taxon>
        <taxon>Mollusca</taxon>
        <taxon>Gastropoda</taxon>
        <taxon>Heterobranchia</taxon>
        <taxon>Euthyneura</taxon>
        <taxon>Panpulmonata</taxon>
        <taxon>Eupulmonata</taxon>
        <taxon>Stylommatophora</taxon>
        <taxon>Helicina</taxon>
        <taxon>Arionoidea</taxon>
        <taxon>Arionidae</taxon>
        <taxon>Arion</taxon>
    </lineage>
</organism>
<reference evidence="2" key="1">
    <citation type="submission" date="2014-12" db="EMBL/GenBank/DDBJ databases">
        <title>Insight into the proteome of Arion vulgaris.</title>
        <authorList>
            <person name="Aradska J."/>
            <person name="Bulat T."/>
            <person name="Smidak R."/>
            <person name="Sarate P."/>
            <person name="Gangsoo J."/>
            <person name="Sialana F."/>
            <person name="Bilban M."/>
            <person name="Lubec G."/>
        </authorList>
    </citation>
    <scope>NUCLEOTIDE SEQUENCE</scope>
    <source>
        <tissue evidence="2">Skin</tissue>
    </source>
</reference>
<name>A0A0B7APY3_9EUPU</name>
<proteinExistence type="predicted"/>
<keyword evidence="1" id="KW-0812">Transmembrane</keyword>
<protein>
    <submittedName>
        <fullName evidence="2">Uncharacterized protein</fullName>
    </submittedName>
</protein>
<dbReference type="AlphaFoldDB" id="A0A0B7APY3"/>
<sequence length="59" mass="6956">MYQSTSTVASDNSELPLAQKNRFCSHWKQLDELQLIVNIYMKVLQMFLTLCQFVVLQFL</sequence>
<accession>A0A0B7APY3</accession>
<keyword evidence="1" id="KW-0472">Membrane</keyword>
<gene>
    <name evidence="2" type="primary">ORF134201</name>
</gene>